<feature type="compositionally biased region" description="Basic and acidic residues" evidence="1">
    <location>
        <begin position="183"/>
        <end position="195"/>
    </location>
</feature>
<protein>
    <submittedName>
        <fullName evidence="2">Uncharacterized protein</fullName>
    </submittedName>
</protein>
<evidence type="ECO:0000313" key="3">
    <source>
        <dbReference type="Proteomes" id="UP000179243"/>
    </source>
</evidence>
<sequence length="201" mass="23139">MTLAALIKCVYEAMHRACRGVAPLKCPKRALSFVEGCGGMMKIISFIDQDEIIERILKHCGLWKDPLRSRESEARPQPRPPPEICMKIPSSEDPLPDYTPPQADSRIFHHTIIEGLRQARWRSPFYFLVFPGPKGYFLDVEGEFRYEERNARIRLALPALPARQAATRGGGLYRKPETGTPCRRQEKPMRTEKSKFHNIYQ</sequence>
<evidence type="ECO:0000256" key="1">
    <source>
        <dbReference type="SAM" id="MobiDB-lite"/>
    </source>
</evidence>
<feature type="region of interest" description="Disordered" evidence="1">
    <location>
        <begin position="169"/>
        <end position="201"/>
    </location>
</feature>
<dbReference type="EMBL" id="MFYX01000111">
    <property type="protein sequence ID" value="OGK02172.1"/>
    <property type="molecule type" value="Genomic_DNA"/>
</dbReference>
<evidence type="ECO:0000313" key="2">
    <source>
        <dbReference type="EMBL" id="OGK02172.1"/>
    </source>
</evidence>
<name>A0A1F7F6H2_UNCRA</name>
<dbReference type="Proteomes" id="UP000179243">
    <property type="component" value="Unassembled WGS sequence"/>
</dbReference>
<comment type="caution">
    <text evidence="2">The sequence shown here is derived from an EMBL/GenBank/DDBJ whole genome shotgun (WGS) entry which is preliminary data.</text>
</comment>
<organism evidence="2 3">
    <name type="scientific">Candidatus Raymondbacteria bacterium RIFOXYD12_FULL_49_13</name>
    <dbReference type="NCBI Taxonomy" id="1817890"/>
    <lineage>
        <taxon>Bacteria</taxon>
        <taxon>Raymondiibacteriota</taxon>
    </lineage>
</organism>
<dbReference type="AlphaFoldDB" id="A0A1F7F6H2"/>
<feature type="region of interest" description="Disordered" evidence="1">
    <location>
        <begin position="69"/>
        <end position="101"/>
    </location>
</feature>
<gene>
    <name evidence="2" type="ORF">A2519_19050</name>
</gene>
<accession>A0A1F7F6H2</accession>
<reference evidence="2 3" key="1">
    <citation type="journal article" date="2016" name="Nat. Commun.">
        <title>Thousands of microbial genomes shed light on interconnected biogeochemical processes in an aquifer system.</title>
        <authorList>
            <person name="Anantharaman K."/>
            <person name="Brown C.T."/>
            <person name="Hug L.A."/>
            <person name="Sharon I."/>
            <person name="Castelle C.J."/>
            <person name="Probst A.J."/>
            <person name="Thomas B.C."/>
            <person name="Singh A."/>
            <person name="Wilkins M.J."/>
            <person name="Karaoz U."/>
            <person name="Brodie E.L."/>
            <person name="Williams K.H."/>
            <person name="Hubbard S.S."/>
            <person name="Banfield J.F."/>
        </authorList>
    </citation>
    <scope>NUCLEOTIDE SEQUENCE [LARGE SCALE GENOMIC DNA]</scope>
</reference>
<proteinExistence type="predicted"/>